<keyword evidence="2" id="KW-0472">Membrane</keyword>
<dbReference type="Proteomes" id="UP000292958">
    <property type="component" value="Unassembled WGS sequence"/>
</dbReference>
<dbReference type="PANTHER" id="PTHR45138:SF5">
    <property type="entry name" value="BIFUNCTIONAL PERIPLASMIC SUBSTRATE BINDING PROTEIN_CYTOPLASMIC DIGUANYLATE CYCLASE"/>
    <property type="match status" value="1"/>
</dbReference>
<protein>
    <recommendedName>
        <fullName evidence="1">diguanylate cyclase</fullName>
        <ecNumber evidence="1">2.7.7.65</ecNumber>
    </recommendedName>
</protein>
<dbReference type="InterPro" id="IPR000160">
    <property type="entry name" value="GGDEF_dom"/>
</dbReference>
<evidence type="ECO:0000256" key="2">
    <source>
        <dbReference type="SAM" id="Phobius"/>
    </source>
</evidence>
<feature type="transmembrane region" description="Helical" evidence="2">
    <location>
        <begin position="188"/>
        <end position="209"/>
    </location>
</feature>
<comment type="caution">
    <text evidence="4">The sequence shown here is derived from an EMBL/GenBank/DDBJ whole genome shotgun (WGS) entry which is preliminary data.</text>
</comment>
<feature type="domain" description="GGDEF" evidence="3">
    <location>
        <begin position="252"/>
        <end position="384"/>
    </location>
</feature>
<feature type="transmembrane region" description="Helical" evidence="2">
    <location>
        <begin position="60"/>
        <end position="81"/>
    </location>
</feature>
<dbReference type="InterPro" id="IPR050469">
    <property type="entry name" value="Diguanylate_Cyclase"/>
</dbReference>
<evidence type="ECO:0000256" key="1">
    <source>
        <dbReference type="ARBA" id="ARBA00012528"/>
    </source>
</evidence>
<dbReference type="GO" id="GO:1902201">
    <property type="term" value="P:negative regulation of bacterial-type flagellum-dependent cell motility"/>
    <property type="evidence" value="ECO:0007669"/>
    <property type="project" value="TreeGrafter"/>
</dbReference>
<dbReference type="NCBIfam" id="TIGR00254">
    <property type="entry name" value="GGDEF"/>
    <property type="match status" value="1"/>
</dbReference>
<dbReference type="FunFam" id="3.30.70.270:FF:000001">
    <property type="entry name" value="Diguanylate cyclase domain protein"/>
    <property type="match status" value="1"/>
</dbReference>
<keyword evidence="5" id="KW-1185">Reference proteome</keyword>
<dbReference type="SMART" id="SM00267">
    <property type="entry name" value="GGDEF"/>
    <property type="match status" value="1"/>
</dbReference>
<feature type="transmembrane region" description="Helical" evidence="2">
    <location>
        <begin position="7"/>
        <end position="27"/>
    </location>
</feature>
<dbReference type="Pfam" id="PF00990">
    <property type="entry name" value="GGDEF"/>
    <property type="match status" value="1"/>
</dbReference>
<dbReference type="PANTHER" id="PTHR45138">
    <property type="entry name" value="REGULATORY COMPONENTS OF SENSORY TRANSDUCTION SYSTEM"/>
    <property type="match status" value="1"/>
</dbReference>
<dbReference type="PROSITE" id="PS50887">
    <property type="entry name" value="GGDEF"/>
    <property type="match status" value="1"/>
</dbReference>
<feature type="transmembrane region" description="Helical" evidence="2">
    <location>
        <begin position="117"/>
        <end position="138"/>
    </location>
</feature>
<accession>A0A4Q7YWT6</accession>
<sequence length="411" mass="45943">MDYTTSHIFFLVSLGLFTVVLFSLALVDRSVIGARWLAAATLLDFTKTTLQGMNGYAPRFVTVLIANELNILSFVMMFMGLRWFIVRRPFRHWTALVSIGVVMVIYLPMFLNRMRLWSFSVASLPVLGMCIVMAWTLFRQKDERFAIPARITATLLTIHTAALAYRSVLSWRGLSGASTASPWSDPQWMYSMLAIMLVSYCLLLMYVLFTVIEMHSSVAHAAGVDALTGAVNRRALMEHATRELVRCDRLGRSLAIVAMDLDNFKRVNDTHGHGGGDVALCAFVDLVKERLGPDDLIARIGGEEFVLMLPGMDAVDATLVAEELRYGLEQMRIHYDGKMIFTTVSAGITEMQPGDSWTAMLKRADSLLYQAKSEGRNRVVMEELPVHYPKPVLVERFGVQRVPSGRTANTG</sequence>
<evidence type="ECO:0000313" key="5">
    <source>
        <dbReference type="Proteomes" id="UP000292958"/>
    </source>
</evidence>
<feature type="transmembrane region" description="Helical" evidence="2">
    <location>
        <begin position="150"/>
        <end position="168"/>
    </location>
</feature>
<dbReference type="AlphaFoldDB" id="A0A4Q7YWT6"/>
<dbReference type="GO" id="GO:0043709">
    <property type="term" value="P:cell adhesion involved in single-species biofilm formation"/>
    <property type="evidence" value="ECO:0007669"/>
    <property type="project" value="TreeGrafter"/>
</dbReference>
<dbReference type="InterPro" id="IPR043128">
    <property type="entry name" value="Rev_trsase/Diguanyl_cyclase"/>
</dbReference>
<name>A0A4Q7YWT6_9BACT</name>
<organism evidence="4 5">
    <name type="scientific">Edaphobacter modestus</name>
    <dbReference type="NCBI Taxonomy" id="388466"/>
    <lineage>
        <taxon>Bacteria</taxon>
        <taxon>Pseudomonadati</taxon>
        <taxon>Acidobacteriota</taxon>
        <taxon>Terriglobia</taxon>
        <taxon>Terriglobales</taxon>
        <taxon>Acidobacteriaceae</taxon>
        <taxon>Edaphobacter</taxon>
    </lineage>
</organism>
<dbReference type="RefSeq" id="WP_130419477.1">
    <property type="nucleotide sequence ID" value="NZ_SHKW01000001.1"/>
</dbReference>
<dbReference type="SUPFAM" id="SSF55073">
    <property type="entry name" value="Nucleotide cyclase"/>
    <property type="match status" value="1"/>
</dbReference>
<dbReference type="EMBL" id="SHKW01000001">
    <property type="protein sequence ID" value="RZU41583.1"/>
    <property type="molecule type" value="Genomic_DNA"/>
</dbReference>
<dbReference type="Gene3D" id="3.30.70.270">
    <property type="match status" value="1"/>
</dbReference>
<dbReference type="CDD" id="cd01949">
    <property type="entry name" value="GGDEF"/>
    <property type="match status" value="1"/>
</dbReference>
<dbReference type="GO" id="GO:0005886">
    <property type="term" value="C:plasma membrane"/>
    <property type="evidence" value="ECO:0007669"/>
    <property type="project" value="TreeGrafter"/>
</dbReference>
<dbReference type="GO" id="GO:0052621">
    <property type="term" value="F:diguanylate cyclase activity"/>
    <property type="evidence" value="ECO:0007669"/>
    <property type="project" value="UniProtKB-EC"/>
</dbReference>
<reference evidence="4 5" key="1">
    <citation type="submission" date="2019-02" db="EMBL/GenBank/DDBJ databases">
        <title>Genomic Encyclopedia of Archaeal and Bacterial Type Strains, Phase II (KMG-II): from individual species to whole genera.</title>
        <authorList>
            <person name="Goeker M."/>
        </authorList>
    </citation>
    <scope>NUCLEOTIDE SEQUENCE [LARGE SCALE GENOMIC DNA]</scope>
    <source>
        <strain evidence="4 5">DSM 18101</strain>
    </source>
</reference>
<feature type="transmembrane region" description="Helical" evidence="2">
    <location>
        <begin position="93"/>
        <end position="111"/>
    </location>
</feature>
<keyword evidence="2" id="KW-1133">Transmembrane helix</keyword>
<evidence type="ECO:0000313" key="4">
    <source>
        <dbReference type="EMBL" id="RZU41583.1"/>
    </source>
</evidence>
<dbReference type="EC" id="2.7.7.65" evidence="1"/>
<dbReference type="OrthoDB" id="9759607at2"/>
<dbReference type="InterPro" id="IPR029787">
    <property type="entry name" value="Nucleotide_cyclase"/>
</dbReference>
<keyword evidence="2" id="KW-0812">Transmembrane</keyword>
<proteinExistence type="predicted"/>
<gene>
    <name evidence="4" type="ORF">BDD14_3108</name>
</gene>
<evidence type="ECO:0000259" key="3">
    <source>
        <dbReference type="PROSITE" id="PS50887"/>
    </source>
</evidence>